<dbReference type="AlphaFoldDB" id="A0A849I5F1"/>
<comment type="caution">
    <text evidence="1">The sequence shown here is derived from an EMBL/GenBank/DDBJ whole genome shotgun (WGS) entry which is preliminary data.</text>
</comment>
<organism evidence="1 2">
    <name type="scientific">Enterovirga aerilata</name>
    <dbReference type="NCBI Taxonomy" id="2730920"/>
    <lineage>
        <taxon>Bacteria</taxon>
        <taxon>Pseudomonadati</taxon>
        <taxon>Pseudomonadota</taxon>
        <taxon>Alphaproteobacteria</taxon>
        <taxon>Hyphomicrobiales</taxon>
        <taxon>Methylobacteriaceae</taxon>
        <taxon>Enterovirga</taxon>
    </lineage>
</organism>
<evidence type="ECO:0000313" key="2">
    <source>
        <dbReference type="Proteomes" id="UP000564885"/>
    </source>
</evidence>
<keyword evidence="2" id="KW-1185">Reference proteome</keyword>
<dbReference type="Proteomes" id="UP000564885">
    <property type="component" value="Unassembled WGS sequence"/>
</dbReference>
<sequence>MMTAPTIHAAQREADAAYFEDWSEWISLDGRPVRPIEAAHWDSSRRPSAPAGGWARYWCLPPDRGSEKFWLHVGPGEDLIRRLPGAKPIRRHRYDQTPGYWSVPAASWRSLRAILPRIKQMTIAKEQESARREASHRAEAVAVAARRIAEAASGDRDLAGIIDAVGNAVALRAPELTAWERRFAADICDRWLAAGGSMRLSDKQRAVLDRIHDKIRHRVLV</sequence>
<protein>
    <submittedName>
        <fullName evidence="1">Uncharacterized protein</fullName>
    </submittedName>
</protein>
<gene>
    <name evidence="1" type="ORF">HJG44_22250</name>
</gene>
<proteinExistence type="predicted"/>
<dbReference type="EMBL" id="JABEPP010000007">
    <property type="protein sequence ID" value="NNM75086.1"/>
    <property type="molecule type" value="Genomic_DNA"/>
</dbReference>
<reference evidence="1 2" key="1">
    <citation type="submission" date="2020-04" db="EMBL/GenBank/DDBJ databases">
        <title>Enterovirga sp. isolate from soil.</title>
        <authorList>
            <person name="Chea S."/>
            <person name="Kim D.-U."/>
        </authorList>
    </citation>
    <scope>NUCLEOTIDE SEQUENCE [LARGE SCALE GENOMIC DNA]</scope>
    <source>
        <strain evidence="1 2">DB1703</strain>
    </source>
</reference>
<evidence type="ECO:0000313" key="1">
    <source>
        <dbReference type="EMBL" id="NNM75086.1"/>
    </source>
</evidence>
<name>A0A849I5F1_9HYPH</name>
<accession>A0A849I5F1</accession>
<dbReference type="RefSeq" id="WP_171220586.1">
    <property type="nucleotide sequence ID" value="NZ_JABEPP010000007.1"/>
</dbReference>